<evidence type="ECO:0000313" key="3">
    <source>
        <dbReference type="Proteomes" id="UP000266841"/>
    </source>
</evidence>
<sequence length="1451" mass="163292">AITPTTQHTPPLAVAKQHDRQSDRGRNNMYRLFRLGRTTAVDTAEVGDDTSAAPTAEIPEDTERSAAEFGGAPSGPSNGDRGDAAAAAGVHRGRSIQRSRLPTSRGNTAAAALASDEPGPGADASAESNYDEEEMTRLTDEFIAEAAAVEARMQRRGRTTAAAARTPGDLVARRSALSADEPRSRHDNIFAGEDREGEAMRTDGSIQREDHAQAGAATRRSATSQVSLREPLEGLDDPSDGANRRPPPPHSFDESLNVSRIGQHRAHNDADTEGSWSLQEGEENDDLDTRADGQWREVADETVTFTVNGAKAKQVVRLQRGVDSDQKTVLHIIRYPPTQSGGCRQLFSRTGICDASQLYDEDYSQTHPIDHLMEKAEYYACWDEISKQDLPPSSSSGANLQTPFWEAVESTLNQMLRKIVIIGRDGEQLYLLDDDKFHFESHPSKHRHLNLRILKHTRDNRWGMVMDTLCVPALLMPADIRTHRKGAKQVDTTRHQLFGSAFGSDPQTVPDLSGVHIMMDRGYSMEKQHQETLAPSKVDSTCSTARALTLAYNYGQTKKPNDSRTYVAERGIASLQLSQKTTHGRRIVCGAWSTGTGGVVLFQSSKFRHYDMDGVAQNERMGRLWKDSPRNIEVLGFKLEQSILGTRTQQRDEHKLFYQEFKRLQIEQVTIASGSREWHIGRSNSLSSKQCYTQVCVLKRHFMDLAHPCVQKLFEFMYKGYNKQEREQEKQRSDDAADAQTSQADENEVEFDRDIAELVRVSNLSSDGPRNGNVVDSVRLDLLSFNESDAELSERIRTLKSKTENAPVEYLNEFLRQVGHSLTASSNKSVLLGRVNKWIQAKPEEQCYILKSLSDLQSVYERKTGQPHAPSWTRAKIIEKILAHEDEGPEEEASFEQDIMDAVVGNSSLTPLADKAKENCAKGHEMEGEYCKELIRNAHQFPFGELREISSLGVVQKKHKRHAKTSVDRLIGVVAESEGGSESRGLLPAEFKARVVQSTVQKEEDRIHDLRRKGLMSENSIYFEMDSNSQHSFLGIKKPDERLQALHHAYVLGLSNCLHAVGNTRKLMSVCNMKFDDDLLEAYGQVIDLLYDSGLKIFYRGGNDDGITANEEEMSRIRTAVEKNAKYFVDFKRFEFNYRLWRAATAPNNLPLPPLKSILPQALAWWNVNKPVGDMITQMLWEYNYHPPTNTPQSAMVKRLAHQMPMYMIHRLFQLFSTSRPLTDFSSLLHFREYTRKKYPFWKSIYHQETILAALARRYDPERPLGPAAEEEVQQEDVDIPEGVSSMPLMHPVTGSTPKKRIRGYYANQSNSHKLPYQRRHCCLGYSVVQVCDQEGQLVSRRCAQCGDPGASWWCTQCHVYLHGLPRKPRTADGRLELMATPRNKRDARGELIFARQTCSHKWHRVAREAMASHLSDTSVVCPIVQNFTPMSNLIPQLNPMSGPNSITNSS</sequence>
<organism evidence="2 3">
    <name type="scientific">Thalassiosira oceanica</name>
    <name type="common">Marine diatom</name>
    <dbReference type="NCBI Taxonomy" id="159749"/>
    <lineage>
        <taxon>Eukaryota</taxon>
        <taxon>Sar</taxon>
        <taxon>Stramenopiles</taxon>
        <taxon>Ochrophyta</taxon>
        <taxon>Bacillariophyta</taxon>
        <taxon>Coscinodiscophyceae</taxon>
        <taxon>Thalassiosirophycidae</taxon>
        <taxon>Thalassiosirales</taxon>
        <taxon>Thalassiosiraceae</taxon>
        <taxon>Thalassiosira</taxon>
    </lineage>
</organism>
<feature type="compositionally biased region" description="Basic and acidic residues" evidence="1">
    <location>
        <begin position="725"/>
        <end position="735"/>
    </location>
</feature>
<feature type="non-terminal residue" evidence="2">
    <location>
        <position position="1"/>
    </location>
</feature>
<gene>
    <name evidence="2" type="ORF">THAOC_07177</name>
</gene>
<feature type="region of interest" description="Disordered" evidence="1">
    <location>
        <begin position="725"/>
        <end position="748"/>
    </location>
</feature>
<dbReference type="Proteomes" id="UP000266841">
    <property type="component" value="Unassembled WGS sequence"/>
</dbReference>
<feature type="compositionally biased region" description="Basic and acidic residues" evidence="1">
    <location>
        <begin position="180"/>
        <end position="212"/>
    </location>
</feature>
<reference evidence="2 3" key="1">
    <citation type="journal article" date="2012" name="Genome Biol.">
        <title>Genome and low-iron response of an oceanic diatom adapted to chronic iron limitation.</title>
        <authorList>
            <person name="Lommer M."/>
            <person name="Specht M."/>
            <person name="Roy A.S."/>
            <person name="Kraemer L."/>
            <person name="Andreson R."/>
            <person name="Gutowska M.A."/>
            <person name="Wolf J."/>
            <person name="Bergner S.V."/>
            <person name="Schilhabel M.B."/>
            <person name="Klostermeier U.C."/>
            <person name="Beiko R.G."/>
            <person name="Rosenstiel P."/>
            <person name="Hippler M."/>
            <person name="Laroche J."/>
        </authorList>
    </citation>
    <scope>NUCLEOTIDE SEQUENCE [LARGE SCALE GENOMIC DNA]</scope>
    <source>
        <strain evidence="2 3">CCMP1005</strain>
    </source>
</reference>
<feature type="compositionally biased region" description="Polar residues" evidence="1">
    <location>
        <begin position="98"/>
        <end position="107"/>
    </location>
</feature>
<feature type="region of interest" description="Disordered" evidence="1">
    <location>
        <begin position="154"/>
        <end position="290"/>
    </location>
</feature>
<name>K0T0Y0_THAOC</name>
<dbReference type="EMBL" id="AGNL01007291">
    <property type="protein sequence ID" value="EJK71390.1"/>
    <property type="molecule type" value="Genomic_DNA"/>
</dbReference>
<evidence type="ECO:0000256" key="1">
    <source>
        <dbReference type="SAM" id="MobiDB-lite"/>
    </source>
</evidence>
<dbReference type="OrthoDB" id="57235at2759"/>
<proteinExistence type="predicted"/>
<keyword evidence="3" id="KW-1185">Reference proteome</keyword>
<comment type="caution">
    <text evidence="2">The sequence shown here is derived from an EMBL/GenBank/DDBJ whole genome shotgun (WGS) entry which is preliminary data.</text>
</comment>
<accession>K0T0Y0</accession>
<protein>
    <submittedName>
        <fullName evidence="2">Uncharacterized protein</fullName>
    </submittedName>
</protein>
<feature type="region of interest" description="Disordered" evidence="1">
    <location>
        <begin position="1"/>
        <end position="139"/>
    </location>
</feature>
<feature type="compositionally biased region" description="Basic and acidic residues" evidence="1">
    <location>
        <begin position="16"/>
        <end position="26"/>
    </location>
</feature>
<evidence type="ECO:0000313" key="2">
    <source>
        <dbReference type="EMBL" id="EJK71390.1"/>
    </source>
</evidence>